<dbReference type="Proteomes" id="UP000636709">
    <property type="component" value="Unassembled WGS sequence"/>
</dbReference>
<dbReference type="PANTHER" id="PTHR26379:SF457">
    <property type="entry name" value="BTB DOMAIN-CONTAINING PROTEIN"/>
    <property type="match status" value="1"/>
</dbReference>
<dbReference type="InterPro" id="IPR045005">
    <property type="entry name" value="BPM1-6"/>
</dbReference>
<reference evidence="2" key="1">
    <citation type="submission" date="2020-07" db="EMBL/GenBank/DDBJ databases">
        <title>Genome sequence and genetic diversity analysis of an under-domesticated orphan crop, white fonio (Digitaria exilis).</title>
        <authorList>
            <person name="Bennetzen J.L."/>
            <person name="Chen S."/>
            <person name="Ma X."/>
            <person name="Wang X."/>
            <person name="Yssel A.E.J."/>
            <person name="Chaluvadi S.R."/>
            <person name="Johnson M."/>
            <person name="Gangashetty P."/>
            <person name="Hamidou F."/>
            <person name="Sanogo M.D."/>
            <person name="Zwaenepoel A."/>
            <person name="Wallace J."/>
            <person name="Van De Peer Y."/>
            <person name="Van Deynze A."/>
        </authorList>
    </citation>
    <scope>NUCLEOTIDE SEQUENCE</scope>
    <source>
        <tissue evidence="2">Leaves</tissue>
    </source>
</reference>
<organism evidence="2 3">
    <name type="scientific">Digitaria exilis</name>
    <dbReference type="NCBI Taxonomy" id="1010633"/>
    <lineage>
        <taxon>Eukaryota</taxon>
        <taxon>Viridiplantae</taxon>
        <taxon>Streptophyta</taxon>
        <taxon>Embryophyta</taxon>
        <taxon>Tracheophyta</taxon>
        <taxon>Spermatophyta</taxon>
        <taxon>Magnoliopsida</taxon>
        <taxon>Liliopsida</taxon>
        <taxon>Poales</taxon>
        <taxon>Poaceae</taxon>
        <taxon>PACMAD clade</taxon>
        <taxon>Panicoideae</taxon>
        <taxon>Panicodae</taxon>
        <taxon>Paniceae</taxon>
        <taxon>Anthephorinae</taxon>
        <taxon>Digitaria</taxon>
    </lineage>
</organism>
<dbReference type="CDD" id="cd00121">
    <property type="entry name" value="MATH"/>
    <property type="match status" value="1"/>
</dbReference>
<keyword evidence="3" id="KW-1185">Reference proteome</keyword>
<proteinExistence type="predicted"/>
<dbReference type="OrthoDB" id="6359816at2759"/>
<dbReference type="PANTHER" id="PTHR26379">
    <property type="entry name" value="BTB/POZ AND MATH DOMAIN-CONTAINING PROTEIN 1"/>
    <property type="match status" value="1"/>
</dbReference>
<dbReference type="InterPro" id="IPR008974">
    <property type="entry name" value="TRAF-like"/>
</dbReference>
<name>A0A835AUH1_9POAL</name>
<dbReference type="GO" id="GO:0016567">
    <property type="term" value="P:protein ubiquitination"/>
    <property type="evidence" value="ECO:0007669"/>
    <property type="project" value="InterPro"/>
</dbReference>
<dbReference type="Pfam" id="PF22486">
    <property type="entry name" value="MATH_2"/>
    <property type="match status" value="1"/>
</dbReference>
<sequence length="287" mass="31061">MVIISSTSTMAIREVTGSHVLTIDGYSMAKQLQPGEFLTSSTFMAAGHLWRIRYYPCSSDYPYPDDPPSKWTSMYLQLERSYSNNNNNGSSPCIARFTISLLDWNGLVVPWCSHVSRGARTFTPDGVDMAGFRKFIKRKDLDKSSGLLRGDCFRVRCDITVLVKETTTKTEDGTATDVATTVANAVAAAVRSAVVPSPTVANAVAAAVRSAIVTPPTVANAVAAAVKSTVVAPPLLPPQSPTEIPVSKKEMTRKRMMLRRGLSSCHRPTWTDILATSSRAGRGQMSP</sequence>
<dbReference type="SUPFAM" id="SSF49599">
    <property type="entry name" value="TRAF domain-like"/>
    <property type="match status" value="1"/>
</dbReference>
<protein>
    <recommendedName>
        <fullName evidence="1">MATH domain-containing protein</fullName>
    </recommendedName>
</protein>
<evidence type="ECO:0000313" key="3">
    <source>
        <dbReference type="Proteomes" id="UP000636709"/>
    </source>
</evidence>
<gene>
    <name evidence="2" type="ORF">HU200_048945</name>
</gene>
<dbReference type="PROSITE" id="PS50144">
    <property type="entry name" value="MATH"/>
    <property type="match status" value="1"/>
</dbReference>
<dbReference type="Gene3D" id="2.60.210.10">
    <property type="entry name" value="Apoptosis, Tumor Necrosis Factor Receptor Associated Protein 2, Chain A"/>
    <property type="match status" value="1"/>
</dbReference>
<dbReference type="EMBL" id="JACEFO010002208">
    <property type="protein sequence ID" value="KAF8673382.1"/>
    <property type="molecule type" value="Genomic_DNA"/>
</dbReference>
<evidence type="ECO:0000259" key="1">
    <source>
        <dbReference type="PROSITE" id="PS50144"/>
    </source>
</evidence>
<evidence type="ECO:0000313" key="2">
    <source>
        <dbReference type="EMBL" id="KAF8673382.1"/>
    </source>
</evidence>
<comment type="caution">
    <text evidence="2">The sequence shown here is derived from an EMBL/GenBank/DDBJ whole genome shotgun (WGS) entry which is preliminary data.</text>
</comment>
<dbReference type="InterPro" id="IPR002083">
    <property type="entry name" value="MATH/TRAF_dom"/>
</dbReference>
<feature type="domain" description="MATH" evidence="1">
    <location>
        <begin position="16"/>
        <end position="159"/>
    </location>
</feature>
<accession>A0A835AUH1</accession>
<dbReference type="AlphaFoldDB" id="A0A835AUH1"/>